<dbReference type="Gene3D" id="3.20.20.80">
    <property type="entry name" value="Glycosidases"/>
    <property type="match status" value="1"/>
</dbReference>
<accession>A0ABR3ZAL8</accession>
<gene>
    <name evidence="4" type="ORF">Sste5346_003956</name>
</gene>
<dbReference type="InterPro" id="IPR001223">
    <property type="entry name" value="Glyco_hydro18_cat"/>
</dbReference>
<dbReference type="Proteomes" id="UP001583186">
    <property type="component" value="Unassembled WGS sequence"/>
</dbReference>
<dbReference type="InterPro" id="IPR053214">
    <property type="entry name" value="LysM12-like"/>
</dbReference>
<name>A0ABR3ZAL8_9PEZI</name>
<keyword evidence="5" id="KW-1185">Reference proteome</keyword>
<evidence type="ECO:0000259" key="3">
    <source>
        <dbReference type="PROSITE" id="PS51910"/>
    </source>
</evidence>
<dbReference type="InterPro" id="IPR017853">
    <property type="entry name" value="GH"/>
</dbReference>
<keyword evidence="2" id="KW-0843">Virulence</keyword>
<keyword evidence="1" id="KW-0147">Chitin-binding</keyword>
<proteinExistence type="predicted"/>
<evidence type="ECO:0000256" key="1">
    <source>
        <dbReference type="ARBA" id="ARBA00022669"/>
    </source>
</evidence>
<sequence>MTCACYLRGFPIAEMSAVVDYIVYMTYDLHGQLDFGNAYSDDECPGGNSLRSHVNKTETLGALAMITHAGVPANKVVVGMAL</sequence>
<dbReference type="EMBL" id="JAWCUI010000018">
    <property type="protein sequence ID" value="KAL1897648.1"/>
    <property type="molecule type" value="Genomic_DNA"/>
</dbReference>
<dbReference type="PANTHER" id="PTHR47700">
    <property type="entry name" value="V CHITINASE, PUTATIVE (AFU_ORTHOLOGUE AFUA_6G13720)-RELATED"/>
    <property type="match status" value="1"/>
</dbReference>
<evidence type="ECO:0000313" key="5">
    <source>
        <dbReference type="Proteomes" id="UP001583186"/>
    </source>
</evidence>
<evidence type="ECO:0000313" key="4">
    <source>
        <dbReference type="EMBL" id="KAL1897648.1"/>
    </source>
</evidence>
<organism evidence="4 5">
    <name type="scientific">Sporothrix stenoceras</name>
    <dbReference type="NCBI Taxonomy" id="5173"/>
    <lineage>
        <taxon>Eukaryota</taxon>
        <taxon>Fungi</taxon>
        <taxon>Dikarya</taxon>
        <taxon>Ascomycota</taxon>
        <taxon>Pezizomycotina</taxon>
        <taxon>Sordariomycetes</taxon>
        <taxon>Sordariomycetidae</taxon>
        <taxon>Ophiostomatales</taxon>
        <taxon>Ophiostomataceae</taxon>
        <taxon>Sporothrix</taxon>
    </lineage>
</organism>
<protein>
    <recommendedName>
        <fullName evidence="3">GH18 domain-containing protein</fullName>
    </recommendedName>
</protein>
<dbReference type="PANTHER" id="PTHR47700:SF2">
    <property type="entry name" value="CHITINASE"/>
    <property type="match status" value="1"/>
</dbReference>
<evidence type="ECO:0000256" key="2">
    <source>
        <dbReference type="ARBA" id="ARBA00023026"/>
    </source>
</evidence>
<reference evidence="4 5" key="1">
    <citation type="journal article" date="2024" name="IMA Fungus">
        <title>IMA Genome - F19 : A genome assembly and annotation guide to empower mycologists, including annotated draft genome sequences of Ceratocystis pirilliformis, Diaporthe australafricana, Fusarium ophioides, Paecilomyces lecythidis, and Sporothrix stenoceras.</title>
        <authorList>
            <person name="Aylward J."/>
            <person name="Wilson A.M."/>
            <person name="Visagie C.M."/>
            <person name="Spraker J."/>
            <person name="Barnes I."/>
            <person name="Buitendag C."/>
            <person name="Ceriani C."/>
            <person name="Del Mar Angel L."/>
            <person name="du Plessis D."/>
            <person name="Fuchs T."/>
            <person name="Gasser K."/>
            <person name="Kramer D."/>
            <person name="Li W."/>
            <person name="Munsamy K."/>
            <person name="Piso A."/>
            <person name="Price J.L."/>
            <person name="Sonnekus B."/>
            <person name="Thomas C."/>
            <person name="van der Nest A."/>
            <person name="van Dijk A."/>
            <person name="van Heerden A."/>
            <person name="van Vuuren N."/>
            <person name="Yilmaz N."/>
            <person name="Duong T.A."/>
            <person name="van der Merwe N.A."/>
            <person name="Wingfield M.J."/>
            <person name="Wingfield B.D."/>
        </authorList>
    </citation>
    <scope>NUCLEOTIDE SEQUENCE [LARGE SCALE GENOMIC DNA]</scope>
    <source>
        <strain evidence="4 5">CMW 5346</strain>
    </source>
</reference>
<feature type="domain" description="GH18" evidence="3">
    <location>
        <begin position="1"/>
        <end position="82"/>
    </location>
</feature>
<dbReference type="PROSITE" id="PS51910">
    <property type="entry name" value="GH18_2"/>
    <property type="match status" value="1"/>
</dbReference>
<dbReference type="SUPFAM" id="SSF51445">
    <property type="entry name" value="(Trans)glycosidases"/>
    <property type="match status" value="1"/>
</dbReference>
<comment type="caution">
    <text evidence="4">The sequence shown here is derived from an EMBL/GenBank/DDBJ whole genome shotgun (WGS) entry which is preliminary data.</text>
</comment>